<sequence length="110" mass="12129">MATNDDDGERKKTNSIVLHPLKNCPAGEHCTYNDTQTNKLPCCNIPTISHGAAGTSLFVSVISKMVIDFTLNMPKTASLQLHQCKEHPTLRSLPEYPSVILGIAFNYKEI</sequence>
<dbReference type="AlphaFoldDB" id="A0AAV0YRX6"/>
<reference evidence="1 2" key="1">
    <citation type="submission" date="2023-01" db="EMBL/GenBank/DDBJ databases">
        <authorList>
            <person name="Kreplak J."/>
        </authorList>
    </citation>
    <scope>NUCLEOTIDE SEQUENCE [LARGE SCALE GENOMIC DNA]</scope>
</reference>
<accession>A0AAV0YRX6</accession>
<dbReference type="Proteomes" id="UP001157006">
    <property type="component" value="Chromosome 1L"/>
</dbReference>
<evidence type="ECO:0000313" key="1">
    <source>
        <dbReference type="EMBL" id="CAI8587292.1"/>
    </source>
</evidence>
<keyword evidence="2" id="KW-1185">Reference proteome</keyword>
<dbReference type="EMBL" id="OX451736">
    <property type="protein sequence ID" value="CAI8587292.1"/>
    <property type="molecule type" value="Genomic_DNA"/>
</dbReference>
<evidence type="ECO:0000313" key="2">
    <source>
        <dbReference type="Proteomes" id="UP001157006"/>
    </source>
</evidence>
<name>A0AAV0YRX6_VICFA</name>
<organism evidence="1 2">
    <name type="scientific">Vicia faba</name>
    <name type="common">Broad bean</name>
    <name type="synonym">Faba vulgaris</name>
    <dbReference type="NCBI Taxonomy" id="3906"/>
    <lineage>
        <taxon>Eukaryota</taxon>
        <taxon>Viridiplantae</taxon>
        <taxon>Streptophyta</taxon>
        <taxon>Embryophyta</taxon>
        <taxon>Tracheophyta</taxon>
        <taxon>Spermatophyta</taxon>
        <taxon>Magnoliopsida</taxon>
        <taxon>eudicotyledons</taxon>
        <taxon>Gunneridae</taxon>
        <taxon>Pentapetalae</taxon>
        <taxon>rosids</taxon>
        <taxon>fabids</taxon>
        <taxon>Fabales</taxon>
        <taxon>Fabaceae</taxon>
        <taxon>Papilionoideae</taxon>
        <taxon>50 kb inversion clade</taxon>
        <taxon>NPAAA clade</taxon>
        <taxon>Hologalegina</taxon>
        <taxon>IRL clade</taxon>
        <taxon>Fabeae</taxon>
        <taxon>Vicia</taxon>
    </lineage>
</organism>
<protein>
    <submittedName>
        <fullName evidence="1">Uncharacterized protein</fullName>
    </submittedName>
</protein>
<gene>
    <name evidence="1" type="ORF">VFH_I292520</name>
</gene>
<proteinExistence type="predicted"/>